<organism evidence="5 6">
    <name type="scientific">Labrys miyagiensis</name>
    <dbReference type="NCBI Taxonomy" id="346912"/>
    <lineage>
        <taxon>Bacteria</taxon>
        <taxon>Pseudomonadati</taxon>
        <taxon>Pseudomonadota</taxon>
        <taxon>Alphaproteobacteria</taxon>
        <taxon>Hyphomicrobiales</taxon>
        <taxon>Xanthobacteraceae</taxon>
        <taxon>Labrys</taxon>
    </lineage>
</organism>
<accession>A0ABQ6CIM4</accession>
<evidence type="ECO:0000313" key="6">
    <source>
        <dbReference type="Proteomes" id="UP001156882"/>
    </source>
</evidence>
<comment type="caution">
    <text evidence="5">The sequence shown here is derived from an EMBL/GenBank/DDBJ whole genome shotgun (WGS) entry which is preliminary data.</text>
</comment>
<dbReference type="Gene3D" id="3.40.50.20">
    <property type="match status" value="1"/>
</dbReference>
<evidence type="ECO:0000313" key="5">
    <source>
        <dbReference type="EMBL" id="GLS19477.1"/>
    </source>
</evidence>
<keyword evidence="6" id="KW-1185">Reference proteome</keyword>
<keyword evidence="3" id="KW-0677">Repeat</keyword>
<dbReference type="InterPro" id="IPR050179">
    <property type="entry name" value="Trans_hexapeptide_repeat"/>
</dbReference>
<dbReference type="PANTHER" id="PTHR43300">
    <property type="entry name" value="ACETYLTRANSFERASE"/>
    <property type="match status" value="1"/>
</dbReference>
<keyword evidence="4" id="KW-0012">Acyltransferase</keyword>
<evidence type="ECO:0000256" key="2">
    <source>
        <dbReference type="ARBA" id="ARBA00022679"/>
    </source>
</evidence>
<proteinExistence type="inferred from homology"/>
<dbReference type="Proteomes" id="UP001156882">
    <property type="component" value="Unassembled WGS sequence"/>
</dbReference>
<dbReference type="Pfam" id="PF00132">
    <property type="entry name" value="Hexapep"/>
    <property type="match status" value="1"/>
</dbReference>
<dbReference type="InterPro" id="IPR020019">
    <property type="entry name" value="AcTrfase_PglD-like"/>
</dbReference>
<dbReference type="CDD" id="cd03360">
    <property type="entry name" value="LbH_AT_putative"/>
    <property type="match status" value="1"/>
</dbReference>
<name>A0ABQ6CIM4_9HYPH</name>
<dbReference type="SUPFAM" id="SSF51161">
    <property type="entry name" value="Trimeric LpxA-like enzymes"/>
    <property type="match status" value="1"/>
</dbReference>
<dbReference type="InterPro" id="IPR011004">
    <property type="entry name" value="Trimer_LpxA-like_sf"/>
</dbReference>
<dbReference type="InterPro" id="IPR001451">
    <property type="entry name" value="Hexapep"/>
</dbReference>
<dbReference type="PROSITE" id="PS00101">
    <property type="entry name" value="HEXAPEP_TRANSFERASES"/>
    <property type="match status" value="1"/>
</dbReference>
<protein>
    <submittedName>
        <fullName evidence="5">Carbonic anhydrase</fullName>
    </submittedName>
</protein>
<dbReference type="PANTHER" id="PTHR43300:SF7">
    <property type="entry name" value="UDP-N-ACETYLBACILLOSAMINE N-ACETYLTRANSFERASE"/>
    <property type="match status" value="1"/>
</dbReference>
<reference evidence="6" key="1">
    <citation type="journal article" date="2019" name="Int. J. Syst. Evol. Microbiol.">
        <title>The Global Catalogue of Microorganisms (GCM) 10K type strain sequencing project: providing services to taxonomists for standard genome sequencing and annotation.</title>
        <authorList>
            <consortium name="The Broad Institute Genomics Platform"/>
            <consortium name="The Broad Institute Genome Sequencing Center for Infectious Disease"/>
            <person name="Wu L."/>
            <person name="Ma J."/>
        </authorList>
    </citation>
    <scope>NUCLEOTIDE SEQUENCE [LARGE SCALE GENOMIC DNA]</scope>
    <source>
        <strain evidence="6">NBRC 101365</strain>
    </source>
</reference>
<sequence length="220" mass="22281">MTDASRPLVIWGGTGHARVLRELAQTLGASVAVVVDSRSVPAPFSGVSIVQGLDGLRAWLAGQPHSLDAYDFAIAVGGGFGRDRLMLASQLKDLGLVPRTLVHPTANVAVDASLQEGCQILMGSAISACATIGRFTIINTKASVDHDCRIGDGVHVAPGATLCGEIQVGDGAFVAAGATILPRLRIGADAVVGAGALVTRDVPAGATVMGCPARVISPLS</sequence>
<dbReference type="InterPro" id="IPR018357">
    <property type="entry name" value="Hexapep_transf_CS"/>
</dbReference>
<gene>
    <name evidence="5" type="ORF">GCM10007874_24940</name>
</gene>
<dbReference type="Gene3D" id="2.160.10.10">
    <property type="entry name" value="Hexapeptide repeat proteins"/>
    <property type="match status" value="1"/>
</dbReference>
<dbReference type="RefSeq" id="WP_284312423.1">
    <property type="nucleotide sequence ID" value="NZ_BSPC01000023.1"/>
</dbReference>
<keyword evidence="2" id="KW-0808">Transferase</keyword>
<dbReference type="NCBIfam" id="TIGR03570">
    <property type="entry name" value="NeuD_NnaD"/>
    <property type="match status" value="1"/>
</dbReference>
<evidence type="ECO:0000256" key="1">
    <source>
        <dbReference type="ARBA" id="ARBA00007274"/>
    </source>
</evidence>
<dbReference type="EMBL" id="BSPC01000023">
    <property type="protein sequence ID" value="GLS19477.1"/>
    <property type="molecule type" value="Genomic_DNA"/>
</dbReference>
<evidence type="ECO:0000256" key="4">
    <source>
        <dbReference type="ARBA" id="ARBA00023315"/>
    </source>
</evidence>
<evidence type="ECO:0000256" key="3">
    <source>
        <dbReference type="ARBA" id="ARBA00022737"/>
    </source>
</evidence>
<comment type="similarity">
    <text evidence="1">Belongs to the transferase hexapeptide repeat family.</text>
</comment>